<protein>
    <submittedName>
        <fullName evidence="1">Uncharacterized protein</fullName>
    </submittedName>
</protein>
<organism evidence="1 2">
    <name type="scientific">Thalassospira xiamenensis M-5 = DSM 17429</name>
    <dbReference type="NCBI Taxonomy" id="1123366"/>
    <lineage>
        <taxon>Bacteria</taxon>
        <taxon>Pseudomonadati</taxon>
        <taxon>Pseudomonadota</taxon>
        <taxon>Alphaproteobacteria</taxon>
        <taxon>Rhodospirillales</taxon>
        <taxon>Thalassospiraceae</taxon>
        <taxon>Thalassospira</taxon>
    </lineage>
</organism>
<evidence type="ECO:0000313" key="2">
    <source>
        <dbReference type="Proteomes" id="UP000007127"/>
    </source>
</evidence>
<dbReference type="KEGG" id="txi:TH3_21318"/>
<dbReference type="EMBL" id="CP004389">
    <property type="protein sequence ID" value="AJD54336.1"/>
    <property type="molecule type" value="Genomic_DNA"/>
</dbReference>
<gene>
    <name evidence="1" type="ORF">TH3_21318</name>
</gene>
<keyword evidence="1" id="KW-0614">Plasmid</keyword>
<sequence length="96" mass="10885">MLITHTKERVEPSDGEFVFVVYPSPRGTGDIFGYLNAPAFIDSEAKSATFLQSDYGVPVEKAFAQVQQTARAYQVEKLIISDPDNLFKNWQEYFSK</sequence>
<reference evidence="1 2" key="1">
    <citation type="journal article" date="2012" name="J. Bacteriol.">
        <title>Genome sequence of Thalassospira xiamenensis type strain M-5.</title>
        <authorList>
            <person name="Lai Q."/>
            <person name="Shao Z."/>
        </authorList>
    </citation>
    <scope>NUCLEOTIDE SEQUENCE [LARGE SCALE GENOMIC DNA]</scope>
    <source>
        <strain evidence="1 2">M-5</strain>
    </source>
</reference>
<accession>A0AB72ULA1</accession>
<evidence type="ECO:0000313" key="1">
    <source>
        <dbReference type="EMBL" id="AJD54336.1"/>
    </source>
</evidence>
<dbReference type="Proteomes" id="UP000007127">
    <property type="component" value="Plasmid"/>
</dbReference>
<geneLocation type="plasmid" evidence="2"/>
<name>A0AB72ULA1_9PROT</name>
<proteinExistence type="predicted"/>
<dbReference type="AlphaFoldDB" id="A0AB72ULA1"/>